<dbReference type="InterPro" id="IPR043426">
    <property type="entry name" value="MltB-like"/>
</dbReference>
<evidence type="ECO:0000259" key="1">
    <source>
        <dbReference type="Pfam" id="PF01471"/>
    </source>
</evidence>
<dbReference type="Gene3D" id="1.10.530.10">
    <property type="match status" value="1"/>
</dbReference>
<dbReference type="Pfam" id="PF13406">
    <property type="entry name" value="SLT_2"/>
    <property type="match status" value="1"/>
</dbReference>
<dbReference type="GO" id="GO:0009253">
    <property type="term" value="P:peptidoglycan catabolic process"/>
    <property type="evidence" value="ECO:0007669"/>
    <property type="project" value="TreeGrafter"/>
</dbReference>
<dbReference type="SUPFAM" id="SSF47090">
    <property type="entry name" value="PGBD-like"/>
    <property type="match status" value="1"/>
</dbReference>
<dbReference type="eggNOG" id="COG2951">
    <property type="taxonomic scope" value="Bacteria"/>
</dbReference>
<proteinExistence type="predicted"/>
<dbReference type="InterPro" id="IPR002477">
    <property type="entry name" value="Peptidoglycan-bd-like"/>
</dbReference>
<dbReference type="RefSeq" id="WP_005863603.1">
    <property type="nucleotide sequence ID" value="NZ_AAYA01000021.1"/>
</dbReference>
<keyword evidence="4" id="KW-1185">Reference proteome</keyword>
<feature type="domain" description="Transglycosylase SLT" evidence="2">
    <location>
        <begin position="100"/>
        <end position="389"/>
    </location>
</feature>
<evidence type="ECO:0000313" key="3">
    <source>
        <dbReference type="EMBL" id="EBA05915.1"/>
    </source>
</evidence>
<dbReference type="EMBL" id="AAYA01000021">
    <property type="protein sequence ID" value="EBA05915.1"/>
    <property type="molecule type" value="Genomic_DNA"/>
</dbReference>
<dbReference type="Proteomes" id="UP000005713">
    <property type="component" value="Unassembled WGS sequence"/>
</dbReference>
<dbReference type="PANTHER" id="PTHR30163">
    <property type="entry name" value="MEMBRANE-BOUND LYTIC MUREIN TRANSGLYCOSYLASE B"/>
    <property type="match status" value="1"/>
</dbReference>
<dbReference type="PANTHER" id="PTHR30163:SF8">
    <property type="entry name" value="LYTIC MUREIN TRANSGLYCOSYLASE"/>
    <property type="match status" value="1"/>
</dbReference>
<dbReference type="CDD" id="cd13399">
    <property type="entry name" value="Slt35-like"/>
    <property type="match status" value="1"/>
</dbReference>
<name>A3KAC4_SAGS3</name>
<dbReference type="Gene3D" id="1.10.8.350">
    <property type="entry name" value="Bacterial muramidase"/>
    <property type="match status" value="1"/>
</dbReference>
<protein>
    <submittedName>
        <fullName evidence="3">Peptidoglycan binding domain protein</fullName>
    </submittedName>
</protein>
<dbReference type="InterPro" id="IPR011970">
    <property type="entry name" value="MltB_2"/>
</dbReference>
<evidence type="ECO:0000313" key="4">
    <source>
        <dbReference type="Proteomes" id="UP000005713"/>
    </source>
</evidence>
<sequence>MFRMACIGLGIAILGTGPVYAETLQTSLRPKARGPLVVRHVEEVVSRASGLGDSLRDDLLAPRRSTRPAIRPAALKPRTAAVAAAPVTAVSVSPAKAAAFARWVDGFRPRALSQGVSARTFDAAFRGVTFDPKVVERDSSQAEFAKGIWDYLDSAASDTRVNNGRSALAQHRALLDRIEAHYGVDKEVVLAVWGMETAYGSYRGSNHIIQSMASLAFDGRRRSFFERQLVAALQILEQGDTTPDRMTGSWAGAMGHTQFMPTSFQSLAVDFTGDGRRDIWGDDPSDALASTANYLKKNGWIAGQPWGVEVVLPRGFDYDQTNVERMPSSWARLGVLGTDGKPVPDYGAATVLLPAGHEGAAFLVFKNFRVIKRYNAADAYAMGVGHLADRIMGGPKFQGSWPRDNRPLTSSERKELQTRLTQAGYDTKGVDGRIGPMTLQAIRGYQRRAGLVPDGYASMELLKKLR</sequence>
<dbReference type="InterPro" id="IPR023346">
    <property type="entry name" value="Lysozyme-like_dom_sf"/>
</dbReference>
<dbReference type="Gene3D" id="1.10.101.10">
    <property type="entry name" value="PGBD-like superfamily/PGBD"/>
    <property type="match status" value="1"/>
</dbReference>
<gene>
    <name evidence="3" type="ORF">SSE37_15863</name>
</gene>
<dbReference type="eggNOG" id="COG3409">
    <property type="taxonomic scope" value="Bacteria"/>
</dbReference>
<dbReference type="SUPFAM" id="SSF53955">
    <property type="entry name" value="Lysozyme-like"/>
    <property type="match status" value="1"/>
</dbReference>
<evidence type="ECO:0000259" key="2">
    <source>
        <dbReference type="Pfam" id="PF13406"/>
    </source>
</evidence>
<accession>A3KAC4</accession>
<feature type="domain" description="Peptidoglycan binding-like" evidence="1">
    <location>
        <begin position="410"/>
        <end position="465"/>
    </location>
</feature>
<dbReference type="GO" id="GO:0008933">
    <property type="term" value="F:peptidoglycan lytic transglycosylase activity"/>
    <property type="evidence" value="ECO:0007669"/>
    <property type="project" value="TreeGrafter"/>
</dbReference>
<dbReference type="InterPro" id="IPR036366">
    <property type="entry name" value="PGBDSf"/>
</dbReference>
<dbReference type="InterPro" id="IPR036365">
    <property type="entry name" value="PGBD-like_sf"/>
</dbReference>
<dbReference type="Pfam" id="PF01471">
    <property type="entry name" value="PG_binding_1"/>
    <property type="match status" value="1"/>
</dbReference>
<dbReference type="NCBIfam" id="TIGR02283">
    <property type="entry name" value="MltB_2"/>
    <property type="match status" value="1"/>
</dbReference>
<comment type="caution">
    <text evidence="3">The sequence shown here is derived from an EMBL/GenBank/DDBJ whole genome shotgun (WGS) entry which is preliminary data.</text>
</comment>
<reference evidence="3 4" key="1">
    <citation type="submission" date="2006-06" db="EMBL/GenBank/DDBJ databases">
        <authorList>
            <person name="Moran M.A."/>
            <person name="Ferriera S."/>
            <person name="Johnson J."/>
            <person name="Kravitz S."/>
            <person name="Beeson K."/>
            <person name="Sutton G."/>
            <person name="Rogers Y.-H."/>
            <person name="Friedman R."/>
            <person name="Frazier M."/>
            <person name="Venter J.C."/>
        </authorList>
    </citation>
    <scope>NUCLEOTIDE SEQUENCE [LARGE SCALE GENOMIC DNA]</scope>
    <source>
        <strain evidence="3 4">E-37</strain>
    </source>
</reference>
<dbReference type="AlphaFoldDB" id="A3KAC4"/>
<dbReference type="InterPro" id="IPR031304">
    <property type="entry name" value="SLT_2"/>
</dbReference>
<dbReference type="FunFam" id="1.10.8.350:FF:000001">
    <property type="entry name" value="Lytic murein transglycosylase B"/>
    <property type="match status" value="1"/>
</dbReference>
<organism evidence="3 4">
    <name type="scientific">Sagittula stellata (strain ATCC 700073 / DSM 11524 / E-37)</name>
    <dbReference type="NCBI Taxonomy" id="388399"/>
    <lineage>
        <taxon>Bacteria</taxon>
        <taxon>Pseudomonadati</taxon>
        <taxon>Pseudomonadota</taxon>
        <taxon>Alphaproteobacteria</taxon>
        <taxon>Rhodobacterales</taxon>
        <taxon>Roseobacteraceae</taxon>
        <taxon>Sagittula</taxon>
    </lineage>
</organism>